<comment type="caution">
    <text evidence="5">The sequence shown here is derived from an EMBL/GenBank/DDBJ whole genome shotgun (WGS) entry which is preliminary data.</text>
</comment>
<dbReference type="Gene3D" id="2.60.120.10">
    <property type="entry name" value="Jelly Rolls"/>
    <property type="match status" value="1"/>
</dbReference>
<keyword evidence="1" id="KW-0805">Transcription regulation</keyword>
<dbReference type="PROSITE" id="PS01124">
    <property type="entry name" value="HTH_ARAC_FAMILY_2"/>
    <property type="match status" value="1"/>
</dbReference>
<dbReference type="Pfam" id="PF02311">
    <property type="entry name" value="AraC_binding"/>
    <property type="match status" value="1"/>
</dbReference>
<dbReference type="GO" id="GO:0043565">
    <property type="term" value="F:sequence-specific DNA binding"/>
    <property type="evidence" value="ECO:0007669"/>
    <property type="project" value="InterPro"/>
</dbReference>
<dbReference type="RefSeq" id="WP_120750838.1">
    <property type="nucleotide sequence ID" value="NZ_RBAH01000029.1"/>
</dbReference>
<proteinExistence type="predicted"/>
<dbReference type="OrthoDB" id="9813413at2"/>
<gene>
    <name evidence="5" type="ORF">D7M11_29355</name>
</gene>
<dbReference type="InterPro" id="IPR009057">
    <property type="entry name" value="Homeodomain-like_sf"/>
</dbReference>
<dbReference type="Gene3D" id="1.10.10.60">
    <property type="entry name" value="Homeodomain-like"/>
    <property type="match status" value="2"/>
</dbReference>
<dbReference type="PANTHER" id="PTHR43280:SF2">
    <property type="entry name" value="HTH-TYPE TRANSCRIPTIONAL REGULATOR EXSA"/>
    <property type="match status" value="1"/>
</dbReference>
<dbReference type="InterPro" id="IPR014710">
    <property type="entry name" value="RmlC-like_jellyroll"/>
</dbReference>
<reference evidence="5 6" key="1">
    <citation type="journal article" date="2007" name="Int. J. Syst. Evol. Microbiol.">
        <title>Paenibacillus ginsengarvi sp. nov., isolated from soil from ginseng cultivation.</title>
        <authorList>
            <person name="Yoon M.H."/>
            <person name="Ten L.N."/>
            <person name="Im W.T."/>
        </authorList>
    </citation>
    <scope>NUCLEOTIDE SEQUENCE [LARGE SCALE GENOMIC DNA]</scope>
    <source>
        <strain evidence="5 6">KCTC 13059</strain>
    </source>
</reference>
<protein>
    <submittedName>
        <fullName evidence="5">AraC family transcriptional regulator</fullName>
    </submittedName>
</protein>
<evidence type="ECO:0000313" key="6">
    <source>
        <dbReference type="Proteomes" id="UP000282311"/>
    </source>
</evidence>
<sequence>MTTAGKPVNPIRFLQEMSDQLTLRIRACLEDTHESGWSESKVHSDYDVWLLYEGSIDIRIGESVHRAEAGDLVFYYPHVPYTASTNEGRTRFMFVHFDFGIGDQLRILDSLPLAGIVPGGGLRDEISLMRQSYEQRRSRKSGIADLKLKGAFTLLVARVIELYEAGEYVGVFPGRLPRQSRSKGLSSLQPVFEYINRRTHLPLRTKELADAAGLSEKYFITYFKQTLGMTPSQYIYQLKMNKAREYLYQRNYSIKEIASLLGYPDPYSFSKSFKAYFHVPPSQFV</sequence>
<dbReference type="Proteomes" id="UP000282311">
    <property type="component" value="Unassembled WGS sequence"/>
</dbReference>
<feature type="domain" description="HTH araC/xylS-type" evidence="4">
    <location>
        <begin position="189"/>
        <end position="285"/>
    </location>
</feature>
<dbReference type="AlphaFoldDB" id="A0A3B0BFW1"/>
<dbReference type="SUPFAM" id="SSF51215">
    <property type="entry name" value="Regulatory protein AraC"/>
    <property type="match status" value="1"/>
</dbReference>
<keyword evidence="6" id="KW-1185">Reference proteome</keyword>
<keyword evidence="2" id="KW-0238">DNA-binding</keyword>
<dbReference type="InterPro" id="IPR037923">
    <property type="entry name" value="HTH-like"/>
</dbReference>
<dbReference type="InterPro" id="IPR003313">
    <property type="entry name" value="AraC-bd"/>
</dbReference>
<dbReference type="PANTHER" id="PTHR43280">
    <property type="entry name" value="ARAC-FAMILY TRANSCRIPTIONAL REGULATOR"/>
    <property type="match status" value="1"/>
</dbReference>
<evidence type="ECO:0000256" key="3">
    <source>
        <dbReference type="ARBA" id="ARBA00023163"/>
    </source>
</evidence>
<evidence type="ECO:0000256" key="1">
    <source>
        <dbReference type="ARBA" id="ARBA00023015"/>
    </source>
</evidence>
<dbReference type="Pfam" id="PF12833">
    <property type="entry name" value="HTH_18"/>
    <property type="match status" value="1"/>
</dbReference>
<dbReference type="SUPFAM" id="SSF46689">
    <property type="entry name" value="Homeodomain-like"/>
    <property type="match status" value="2"/>
</dbReference>
<evidence type="ECO:0000256" key="2">
    <source>
        <dbReference type="ARBA" id="ARBA00023125"/>
    </source>
</evidence>
<organism evidence="5 6">
    <name type="scientific">Paenibacillus ginsengarvi</name>
    <dbReference type="NCBI Taxonomy" id="400777"/>
    <lineage>
        <taxon>Bacteria</taxon>
        <taxon>Bacillati</taxon>
        <taxon>Bacillota</taxon>
        <taxon>Bacilli</taxon>
        <taxon>Bacillales</taxon>
        <taxon>Paenibacillaceae</taxon>
        <taxon>Paenibacillus</taxon>
    </lineage>
</organism>
<accession>A0A3B0BFW1</accession>
<dbReference type="GO" id="GO:0003700">
    <property type="term" value="F:DNA-binding transcription factor activity"/>
    <property type="evidence" value="ECO:0007669"/>
    <property type="project" value="InterPro"/>
</dbReference>
<evidence type="ECO:0000259" key="4">
    <source>
        <dbReference type="PROSITE" id="PS01124"/>
    </source>
</evidence>
<dbReference type="EMBL" id="RBAH01000029">
    <property type="protein sequence ID" value="RKN71204.1"/>
    <property type="molecule type" value="Genomic_DNA"/>
</dbReference>
<dbReference type="SMART" id="SM00342">
    <property type="entry name" value="HTH_ARAC"/>
    <property type="match status" value="1"/>
</dbReference>
<evidence type="ECO:0000313" key="5">
    <source>
        <dbReference type="EMBL" id="RKN71204.1"/>
    </source>
</evidence>
<name>A0A3B0BFW1_9BACL</name>
<keyword evidence="3" id="KW-0804">Transcription</keyword>
<dbReference type="InterPro" id="IPR018060">
    <property type="entry name" value="HTH_AraC"/>
</dbReference>